<dbReference type="InterPro" id="IPR052547">
    <property type="entry name" value="Mito_Isobutyryl-CoADH"/>
</dbReference>
<evidence type="ECO:0000256" key="5">
    <source>
        <dbReference type="ARBA" id="ARBA00022630"/>
    </source>
</evidence>
<comment type="function">
    <text evidence="11">Isobutyryl-CoA dehydrogenase which catalyzes the conversion of 2-methylpropanoyl-CoA to (2E)-2-methylpropenoyl-CoA in the valine catabolic pathway. To a lesser extent, also able to catalyze the oxidation of (2S)-2-methylbutanoyl-CoA.</text>
</comment>
<evidence type="ECO:0000256" key="11">
    <source>
        <dbReference type="ARBA" id="ARBA00055070"/>
    </source>
</evidence>
<dbReference type="PANTHER" id="PTHR43831:SF1">
    <property type="entry name" value="ISOBUTYRYL-COA DEHYDROGENASE, MITOCHONDRIAL"/>
    <property type="match status" value="1"/>
</dbReference>
<comment type="catalytic activity">
    <reaction evidence="10">
        <text>2-methylpropanoyl-CoA + oxidized [electron-transfer flavoprotein] + H(+) = 2-methylpropenoyl-CoA + reduced [electron-transfer flavoprotein]</text>
        <dbReference type="Rhea" id="RHEA:44180"/>
        <dbReference type="Rhea" id="RHEA-COMP:10685"/>
        <dbReference type="Rhea" id="RHEA-COMP:10686"/>
        <dbReference type="ChEBI" id="CHEBI:15378"/>
        <dbReference type="ChEBI" id="CHEBI:57338"/>
        <dbReference type="ChEBI" id="CHEBI:57692"/>
        <dbReference type="ChEBI" id="CHEBI:58307"/>
        <dbReference type="ChEBI" id="CHEBI:62500"/>
        <dbReference type="EC" id="1.3.8.5"/>
    </reaction>
    <physiologicalReaction direction="left-to-right" evidence="10">
        <dbReference type="Rhea" id="RHEA:44181"/>
    </physiologicalReaction>
</comment>
<dbReference type="GO" id="GO:0005739">
    <property type="term" value="C:mitochondrion"/>
    <property type="evidence" value="ECO:0007669"/>
    <property type="project" value="TreeGrafter"/>
</dbReference>
<evidence type="ECO:0000259" key="16">
    <source>
        <dbReference type="Pfam" id="PF02770"/>
    </source>
</evidence>
<dbReference type="InterPro" id="IPR046373">
    <property type="entry name" value="Acyl-CoA_Oxase/DH_mid-dom_sf"/>
</dbReference>
<evidence type="ECO:0000256" key="14">
    <source>
        <dbReference type="RuleBase" id="RU362125"/>
    </source>
</evidence>
<keyword evidence="19" id="KW-1185">Reference proteome</keyword>
<dbReference type="FunFam" id="2.40.110.10:FF:000001">
    <property type="entry name" value="Acyl-CoA dehydrogenase, mitochondrial"/>
    <property type="match status" value="1"/>
</dbReference>
<evidence type="ECO:0000256" key="7">
    <source>
        <dbReference type="ARBA" id="ARBA00023002"/>
    </source>
</evidence>
<dbReference type="Pfam" id="PF02770">
    <property type="entry name" value="Acyl-CoA_dh_M"/>
    <property type="match status" value="1"/>
</dbReference>
<dbReference type="InterPro" id="IPR009100">
    <property type="entry name" value="AcylCoA_DH/oxidase_NM_dom_sf"/>
</dbReference>
<dbReference type="InterPro" id="IPR006089">
    <property type="entry name" value="Acyl-CoA_DH_CS"/>
</dbReference>
<evidence type="ECO:0000259" key="15">
    <source>
        <dbReference type="Pfam" id="PF00441"/>
    </source>
</evidence>
<evidence type="ECO:0000256" key="13">
    <source>
        <dbReference type="ARBA" id="ARBA00076026"/>
    </source>
</evidence>
<keyword evidence="4" id="KW-0101">Branched-chain amino acid catabolism</keyword>
<dbReference type="Proteomes" id="UP001209878">
    <property type="component" value="Unassembled WGS sequence"/>
</dbReference>
<dbReference type="EMBL" id="JAODUO010000016">
    <property type="protein sequence ID" value="KAK2193156.1"/>
    <property type="molecule type" value="Genomic_DNA"/>
</dbReference>
<dbReference type="Gene3D" id="2.40.110.10">
    <property type="entry name" value="Butyryl-CoA Dehydrogenase, subunit A, domain 2"/>
    <property type="match status" value="1"/>
</dbReference>
<dbReference type="InterPro" id="IPR009075">
    <property type="entry name" value="AcylCo_DH/oxidase_C"/>
</dbReference>
<evidence type="ECO:0000313" key="19">
    <source>
        <dbReference type="Proteomes" id="UP001209878"/>
    </source>
</evidence>
<comment type="pathway">
    <text evidence="2">Amino-acid degradation; L-valine degradation.</text>
</comment>
<evidence type="ECO:0000256" key="2">
    <source>
        <dbReference type="ARBA" id="ARBA00005109"/>
    </source>
</evidence>
<feature type="domain" description="Acyl-CoA dehydrogenase/oxidase N-terminal" evidence="17">
    <location>
        <begin position="3"/>
        <end position="89"/>
    </location>
</feature>
<dbReference type="Gene3D" id="1.20.140.10">
    <property type="entry name" value="Butyryl-CoA Dehydrogenase, subunit A, domain 3"/>
    <property type="match status" value="1"/>
</dbReference>
<dbReference type="InterPro" id="IPR036250">
    <property type="entry name" value="AcylCo_DH-like_C"/>
</dbReference>
<evidence type="ECO:0000313" key="18">
    <source>
        <dbReference type="EMBL" id="KAK2193156.1"/>
    </source>
</evidence>
<dbReference type="SUPFAM" id="SSF47203">
    <property type="entry name" value="Acyl-CoA dehydrogenase C-terminal domain-like"/>
    <property type="match status" value="1"/>
</dbReference>
<dbReference type="InterPro" id="IPR037069">
    <property type="entry name" value="AcylCoA_DH/ox_N_sf"/>
</dbReference>
<dbReference type="GO" id="GO:0003853">
    <property type="term" value="F:short-chain 2-methyl fatty acyl-CoA dehydrogenase activity"/>
    <property type="evidence" value="ECO:0007669"/>
    <property type="project" value="UniProtKB-EC"/>
</dbReference>
<dbReference type="Gene3D" id="1.10.540.10">
    <property type="entry name" value="Acyl-CoA dehydrogenase/oxidase, N-terminal domain"/>
    <property type="match status" value="1"/>
</dbReference>
<keyword evidence="7 14" id="KW-0560">Oxidoreductase</keyword>
<feature type="domain" description="Acyl-CoA oxidase/dehydrogenase middle" evidence="16">
    <location>
        <begin position="95"/>
        <end position="188"/>
    </location>
</feature>
<feature type="domain" description="Acyl-CoA dehydrogenase/oxidase C-terminal" evidence="15">
    <location>
        <begin position="200"/>
        <end position="349"/>
    </location>
</feature>
<comment type="catalytic activity">
    <reaction evidence="9">
        <text>propanoyl-CoA + oxidized [electron-transfer flavoprotein] + H(+) = acryloyl-CoA + reduced [electron-transfer flavoprotein]</text>
        <dbReference type="Rhea" id="RHEA:31287"/>
        <dbReference type="Rhea" id="RHEA-COMP:10685"/>
        <dbReference type="Rhea" id="RHEA-COMP:10686"/>
        <dbReference type="ChEBI" id="CHEBI:15378"/>
        <dbReference type="ChEBI" id="CHEBI:57367"/>
        <dbReference type="ChEBI" id="CHEBI:57392"/>
        <dbReference type="ChEBI" id="CHEBI:57692"/>
        <dbReference type="ChEBI" id="CHEBI:58307"/>
    </reaction>
    <physiologicalReaction direction="left-to-right" evidence="9">
        <dbReference type="Rhea" id="RHEA:31288"/>
    </physiologicalReaction>
</comment>
<organism evidence="18 19">
    <name type="scientific">Ridgeia piscesae</name>
    <name type="common">Tubeworm</name>
    <dbReference type="NCBI Taxonomy" id="27915"/>
    <lineage>
        <taxon>Eukaryota</taxon>
        <taxon>Metazoa</taxon>
        <taxon>Spiralia</taxon>
        <taxon>Lophotrochozoa</taxon>
        <taxon>Annelida</taxon>
        <taxon>Polychaeta</taxon>
        <taxon>Sedentaria</taxon>
        <taxon>Canalipalpata</taxon>
        <taxon>Sabellida</taxon>
        <taxon>Siboglinidae</taxon>
        <taxon>Ridgeia</taxon>
    </lineage>
</organism>
<dbReference type="GO" id="GO:0009083">
    <property type="term" value="P:branched-chain amino acid catabolic process"/>
    <property type="evidence" value="ECO:0007669"/>
    <property type="project" value="UniProtKB-KW"/>
</dbReference>
<keyword evidence="6 14" id="KW-0274">FAD</keyword>
<proteinExistence type="inferred from homology"/>
<gene>
    <name evidence="18" type="ORF">NP493_14g02037</name>
</gene>
<dbReference type="GO" id="GO:0050660">
    <property type="term" value="F:flavin adenine dinucleotide binding"/>
    <property type="evidence" value="ECO:0007669"/>
    <property type="project" value="InterPro"/>
</dbReference>
<dbReference type="Pfam" id="PF02771">
    <property type="entry name" value="Acyl-CoA_dh_N"/>
    <property type="match status" value="1"/>
</dbReference>
<dbReference type="PROSITE" id="PS00072">
    <property type="entry name" value="ACYL_COA_DH_1"/>
    <property type="match status" value="1"/>
</dbReference>
<accession>A0AAD9PE33</accession>
<evidence type="ECO:0000256" key="12">
    <source>
        <dbReference type="ARBA" id="ARBA00071686"/>
    </source>
</evidence>
<dbReference type="InterPro" id="IPR006091">
    <property type="entry name" value="Acyl-CoA_Oxase/DH_mid-dom"/>
</dbReference>
<dbReference type="FunFam" id="1.20.140.10:FF:000001">
    <property type="entry name" value="Acyl-CoA dehydrogenase"/>
    <property type="match status" value="1"/>
</dbReference>
<reference evidence="18" key="1">
    <citation type="journal article" date="2023" name="Mol. Biol. Evol.">
        <title>Third-Generation Sequencing Reveals the Adaptive Role of the Epigenome in Three Deep-Sea Polychaetes.</title>
        <authorList>
            <person name="Perez M."/>
            <person name="Aroh O."/>
            <person name="Sun Y."/>
            <person name="Lan Y."/>
            <person name="Juniper S.K."/>
            <person name="Young C.R."/>
            <person name="Angers B."/>
            <person name="Qian P.Y."/>
        </authorList>
    </citation>
    <scope>NUCLEOTIDE SEQUENCE</scope>
    <source>
        <strain evidence="18">R07B-5</strain>
    </source>
</reference>
<evidence type="ECO:0000256" key="10">
    <source>
        <dbReference type="ARBA" id="ARBA00052552"/>
    </source>
</evidence>
<dbReference type="PANTHER" id="PTHR43831">
    <property type="entry name" value="ISOBUTYRYL-COA DEHYDROGENASE"/>
    <property type="match status" value="1"/>
</dbReference>
<evidence type="ECO:0000256" key="1">
    <source>
        <dbReference type="ARBA" id="ARBA00001974"/>
    </source>
</evidence>
<comment type="similarity">
    <text evidence="3 14">Belongs to the acyl-CoA dehydrogenase family.</text>
</comment>
<comment type="cofactor">
    <cofactor evidence="1 14">
        <name>FAD</name>
        <dbReference type="ChEBI" id="CHEBI:57692"/>
    </cofactor>
</comment>
<evidence type="ECO:0000256" key="6">
    <source>
        <dbReference type="ARBA" id="ARBA00022827"/>
    </source>
</evidence>
<evidence type="ECO:0000256" key="8">
    <source>
        <dbReference type="ARBA" id="ARBA00049552"/>
    </source>
</evidence>
<evidence type="ECO:0000259" key="17">
    <source>
        <dbReference type="Pfam" id="PF02771"/>
    </source>
</evidence>
<dbReference type="Pfam" id="PF00441">
    <property type="entry name" value="Acyl-CoA_dh_1"/>
    <property type="match status" value="1"/>
</dbReference>
<comment type="catalytic activity">
    <reaction evidence="8">
        <text>(2S)-2-methylbutanoyl-CoA + oxidized [electron-transfer flavoprotein] + H(+) = (2E)-2-methylbut-2-enoyl-CoA + reduced [electron-transfer flavoprotein]</text>
        <dbReference type="Rhea" id="RHEA:48256"/>
        <dbReference type="Rhea" id="RHEA-COMP:10685"/>
        <dbReference type="Rhea" id="RHEA-COMP:10686"/>
        <dbReference type="ChEBI" id="CHEBI:15378"/>
        <dbReference type="ChEBI" id="CHEBI:57337"/>
        <dbReference type="ChEBI" id="CHEBI:57692"/>
        <dbReference type="ChEBI" id="CHEBI:58307"/>
        <dbReference type="ChEBI" id="CHEBI:88166"/>
    </reaction>
    <physiologicalReaction direction="left-to-right" evidence="8">
        <dbReference type="Rhea" id="RHEA:48257"/>
    </physiologicalReaction>
</comment>
<dbReference type="SUPFAM" id="SSF56645">
    <property type="entry name" value="Acyl-CoA dehydrogenase NM domain-like"/>
    <property type="match status" value="1"/>
</dbReference>
<protein>
    <recommendedName>
        <fullName evidence="12">Isobutyryl-CoA dehydrogenase, mitochondrial</fullName>
    </recommendedName>
    <alternativeName>
        <fullName evidence="13">Acyl-CoA dehydrogenase family member 8</fullName>
    </alternativeName>
</protein>
<dbReference type="AlphaFoldDB" id="A0AAD9PE33"/>
<evidence type="ECO:0000256" key="4">
    <source>
        <dbReference type="ARBA" id="ARBA00022456"/>
    </source>
</evidence>
<sequence length="352" mass="38662">MFTWDEQEIFPEEALQHAAKLGFAGIYCSEEYGGTGLKRIDASIIFEALAEGCVSTTAYLTIHNMCAWMVDEFGSETLREKWIPELVSMNKFASYCLTEPASGSDAAALQTTAKLDGDNYILNGTKSFISGGGNSDVYLVMCRTGEPGPKGISCVLVEKGTEGLHYGQKEKKLGWNSQPTRQVIMDNCVVPVSNRIGKEGQGFNIAMKGINGGRLSISSCSLGAAQASIEAAREQLEVRKQFGNYLKDFQYLQFKLADMASRLVASRLMVRNAAAALDAKTSDHVALCAMAKLFATENCTDICNDALQMFGGYGYLKTYPVQQYYRDARVHQILEGTNEIMRMLVARDLLRS</sequence>
<evidence type="ECO:0000256" key="9">
    <source>
        <dbReference type="ARBA" id="ARBA00050268"/>
    </source>
</evidence>
<dbReference type="InterPro" id="IPR013786">
    <property type="entry name" value="AcylCoA_DH/ox_N"/>
</dbReference>
<evidence type="ECO:0000256" key="3">
    <source>
        <dbReference type="ARBA" id="ARBA00009347"/>
    </source>
</evidence>
<comment type="caution">
    <text evidence="18">The sequence shown here is derived from an EMBL/GenBank/DDBJ whole genome shotgun (WGS) entry which is preliminary data.</text>
</comment>
<dbReference type="PIRSF" id="PIRSF016578">
    <property type="entry name" value="HsaA"/>
    <property type="match status" value="1"/>
</dbReference>
<keyword evidence="5 14" id="KW-0285">Flavoprotein</keyword>
<name>A0AAD9PE33_RIDPI</name>